<dbReference type="KEGG" id="mvd:AWU67_15155"/>
<keyword evidence="3" id="KW-0813">Transport</keyword>
<keyword evidence="4" id="KW-1003">Cell membrane</keyword>
<evidence type="ECO:0000256" key="3">
    <source>
        <dbReference type="ARBA" id="ARBA00022448"/>
    </source>
</evidence>
<sequence length="366" mass="38972">MPRGTIVHRARAEQHNPKPSMFHEHPLRWGFTVTIGVLIALVLALTLFNLSSVLISVFAALFISLGLDPLLRWFQKLGLPRGWAIVTVIALIVGLIATILLIVIPFLVGQIQEFVRTVPAQFAALESSGWFAQLDERTGGVIGNITDWAQKTISDPKFWATIGGGAVQVGVAVTDAVSSAFFVAVLTIWFVAGLDTMKTAAYSLVAASHREVFSGYSNRILDSVGRYLSGMVVLAFINSVFSVIVLSLVGVSFAFIVGVIVFFITLIPLIGTVITTAFMTVIALFVSPTAALITLISMLIYMQVEAYILTPRVMSKAVQVPGSIVLISALAGGTLAGLGGALVAIPISAGIILLIREVLIPAKARS</sequence>
<evidence type="ECO:0000313" key="9">
    <source>
        <dbReference type="EMBL" id="AMB59973.1"/>
    </source>
</evidence>
<dbReference type="AlphaFoldDB" id="A0A109QY98"/>
<dbReference type="InterPro" id="IPR002549">
    <property type="entry name" value="AI-2E-like"/>
</dbReference>
<keyword evidence="5 8" id="KW-0812">Transmembrane</keyword>
<evidence type="ECO:0000256" key="1">
    <source>
        <dbReference type="ARBA" id="ARBA00004651"/>
    </source>
</evidence>
<comment type="similarity">
    <text evidence="2">Belongs to the autoinducer-2 exporter (AI-2E) (TC 2.A.86) family.</text>
</comment>
<evidence type="ECO:0000256" key="8">
    <source>
        <dbReference type="SAM" id="Phobius"/>
    </source>
</evidence>
<feature type="transmembrane region" description="Helical" evidence="8">
    <location>
        <begin position="253"/>
        <end position="274"/>
    </location>
</feature>
<feature type="transmembrane region" description="Helical" evidence="8">
    <location>
        <begin position="281"/>
        <end position="304"/>
    </location>
</feature>
<dbReference type="Pfam" id="PF01594">
    <property type="entry name" value="AI-2E_transport"/>
    <property type="match status" value="1"/>
</dbReference>
<evidence type="ECO:0008006" key="11">
    <source>
        <dbReference type="Google" id="ProtNLM"/>
    </source>
</evidence>
<feature type="transmembrane region" description="Helical" evidence="8">
    <location>
        <begin position="176"/>
        <end position="194"/>
    </location>
</feature>
<keyword evidence="10" id="KW-1185">Reference proteome</keyword>
<keyword evidence="6 8" id="KW-1133">Transmembrane helix</keyword>
<dbReference type="PANTHER" id="PTHR21716">
    <property type="entry name" value="TRANSMEMBRANE PROTEIN"/>
    <property type="match status" value="1"/>
</dbReference>
<dbReference type="Proteomes" id="UP000058305">
    <property type="component" value="Chromosome"/>
</dbReference>
<organism evidence="9 10">
    <name type="scientific">Microterricola viridarii</name>
    <dbReference type="NCBI Taxonomy" id="412690"/>
    <lineage>
        <taxon>Bacteria</taxon>
        <taxon>Bacillati</taxon>
        <taxon>Actinomycetota</taxon>
        <taxon>Actinomycetes</taxon>
        <taxon>Micrococcales</taxon>
        <taxon>Microbacteriaceae</taxon>
        <taxon>Microterricola</taxon>
    </lineage>
</organism>
<feature type="transmembrane region" description="Helical" evidence="8">
    <location>
        <begin position="227"/>
        <end position="247"/>
    </location>
</feature>
<feature type="transmembrane region" description="Helical" evidence="8">
    <location>
        <begin position="27"/>
        <end position="47"/>
    </location>
</feature>
<proteinExistence type="inferred from homology"/>
<evidence type="ECO:0000256" key="4">
    <source>
        <dbReference type="ARBA" id="ARBA00022475"/>
    </source>
</evidence>
<dbReference type="RefSeq" id="WP_067230938.1">
    <property type="nucleotide sequence ID" value="NZ_CP014145.1"/>
</dbReference>
<dbReference type="GO" id="GO:0005886">
    <property type="term" value="C:plasma membrane"/>
    <property type="evidence" value="ECO:0007669"/>
    <property type="project" value="UniProtKB-SubCell"/>
</dbReference>
<dbReference type="EMBL" id="CP014145">
    <property type="protein sequence ID" value="AMB59973.1"/>
    <property type="molecule type" value="Genomic_DNA"/>
</dbReference>
<gene>
    <name evidence="9" type="ORF">AWU67_15155</name>
</gene>
<evidence type="ECO:0000256" key="5">
    <source>
        <dbReference type="ARBA" id="ARBA00022692"/>
    </source>
</evidence>
<reference evidence="10" key="2">
    <citation type="submission" date="2016-01" db="EMBL/GenBank/DDBJ databases">
        <title>First complete genome sequence of a species in the genus Microterricola, an extremophilic cold active enzyme producing strain ERGS5:02 isolated from Sikkim Himalaya.</title>
        <authorList>
            <person name="Kumar R."/>
            <person name="Singh D."/>
            <person name="Swarnkar M.K."/>
        </authorList>
    </citation>
    <scope>NUCLEOTIDE SEQUENCE [LARGE SCALE GENOMIC DNA]</scope>
    <source>
        <strain evidence="10">ERGS5:02</strain>
    </source>
</reference>
<dbReference type="OrthoDB" id="4016357at2"/>
<feature type="transmembrane region" description="Helical" evidence="8">
    <location>
        <begin position="53"/>
        <end position="71"/>
    </location>
</feature>
<accession>A0A109QY98</accession>
<keyword evidence="7 8" id="KW-0472">Membrane</keyword>
<evidence type="ECO:0000256" key="2">
    <source>
        <dbReference type="ARBA" id="ARBA00009773"/>
    </source>
</evidence>
<comment type="subcellular location">
    <subcellularLocation>
        <location evidence="1">Cell membrane</location>
        <topology evidence="1">Multi-pass membrane protein</topology>
    </subcellularLocation>
</comment>
<feature type="transmembrane region" description="Helical" evidence="8">
    <location>
        <begin position="324"/>
        <end position="355"/>
    </location>
</feature>
<evidence type="ECO:0000256" key="6">
    <source>
        <dbReference type="ARBA" id="ARBA00022989"/>
    </source>
</evidence>
<feature type="transmembrane region" description="Helical" evidence="8">
    <location>
        <begin position="83"/>
        <end position="108"/>
    </location>
</feature>
<reference evidence="9 10" key="1">
    <citation type="journal article" date="2016" name="J. Biotechnol.">
        <title>First complete genome sequence of a species in the genus Microterricola, an extremophilic cold active enzyme producing bacterial strain ERGS5:02 isolated from Sikkim Himalaya.</title>
        <authorList>
            <person name="Himanshu"/>
            <person name="Swarnkar M.K."/>
            <person name="Singh D."/>
            <person name="Kumar R."/>
        </authorList>
    </citation>
    <scope>NUCLEOTIDE SEQUENCE [LARGE SCALE GENOMIC DNA]</scope>
    <source>
        <strain evidence="9 10">ERGS5:02</strain>
    </source>
</reference>
<dbReference type="PANTHER" id="PTHR21716:SF53">
    <property type="entry name" value="PERMEASE PERM-RELATED"/>
    <property type="match status" value="1"/>
</dbReference>
<protein>
    <recommendedName>
        <fullName evidence="11">AI-2E family transporter</fullName>
    </recommendedName>
</protein>
<name>A0A109QY98_9MICO</name>
<evidence type="ECO:0000313" key="10">
    <source>
        <dbReference type="Proteomes" id="UP000058305"/>
    </source>
</evidence>
<evidence type="ECO:0000256" key="7">
    <source>
        <dbReference type="ARBA" id="ARBA00023136"/>
    </source>
</evidence>